<keyword evidence="2" id="KW-1185">Reference proteome</keyword>
<sequence length="37" mass="4337">MKMNDDVPIHLEIFITIRAGSDKVIQSIFLFTLFRVK</sequence>
<evidence type="ECO:0000313" key="1">
    <source>
        <dbReference type="EMBL" id="AJO21809.1"/>
    </source>
</evidence>
<accession>A0AAN0WB44</accession>
<dbReference type="EMBL" id="CP010525">
    <property type="protein sequence ID" value="AJO21809.1"/>
    <property type="molecule type" value="Genomic_DNA"/>
</dbReference>
<evidence type="ECO:0000313" key="2">
    <source>
        <dbReference type="Proteomes" id="UP000032024"/>
    </source>
</evidence>
<dbReference type="Proteomes" id="UP000032024">
    <property type="component" value="Chromosome"/>
</dbReference>
<name>A0AAN0WB44_HEYCO</name>
<reference evidence="2" key="1">
    <citation type="submission" date="2015-01" db="EMBL/GenBank/DDBJ databases">
        <title>Comparative genome analysis of Bacillus coagulans HM-08, Clostridium butyricum HM-68, Bacillus subtilis HM-66 and Bacillus paralicheniformis BL-09.</title>
        <authorList>
            <person name="Zhang H."/>
        </authorList>
    </citation>
    <scope>NUCLEOTIDE SEQUENCE [LARGE SCALE GENOMIC DNA]</scope>
    <source>
        <strain evidence="2">HM-08</strain>
    </source>
</reference>
<proteinExistence type="predicted"/>
<protein>
    <submittedName>
        <fullName evidence="1">Uncharacterized protein</fullName>
    </submittedName>
</protein>
<gene>
    <name evidence="1" type="ORF">SB48_HM08orf01558</name>
</gene>
<dbReference type="AlphaFoldDB" id="A0AAN0WB44"/>
<organism evidence="1 2">
    <name type="scientific">Heyndrickxia coagulans</name>
    <name type="common">Weizmannia coagulans</name>
    <dbReference type="NCBI Taxonomy" id="1398"/>
    <lineage>
        <taxon>Bacteria</taxon>
        <taxon>Bacillati</taxon>
        <taxon>Bacillota</taxon>
        <taxon>Bacilli</taxon>
        <taxon>Bacillales</taxon>
        <taxon>Bacillaceae</taxon>
        <taxon>Heyndrickxia</taxon>
    </lineage>
</organism>